<keyword evidence="3" id="KW-1185">Reference proteome</keyword>
<organism evidence="2 3">
    <name type="scientific">Allorhizobium taibaishanense</name>
    <dbReference type="NCBI Taxonomy" id="887144"/>
    <lineage>
        <taxon>Bacteria</taxon>
        <taxon>Pseudomonadati</taxon>
        <taxon>Pseudomonadota</taxon>
        <taxon>Alphaproteobacteria</taxon>
        <taxon>Hyphomicrobiales</taxon>
        <taxon>Rhizobiaceae</taxon>
        <taxon>Rhizobium/Agrobacterium group</taxon>
        <taxon>Allorhizobium</taxon>
    </lineage>
</organism>
<dbReference type="Proteomes" id="UP000185598">
    <property type="component" value="Unassembled WGS sequence"/>
</dbReference>
<evidence type="ECO:0000313" key="2">
    <source>
        <dbReference type="EMBL" id="OLP47950.1"/>
    </source>
</evidence>
<protein>
    <recommendedName>
        <fullName evidence="5">Methionyl-tRNA formyltransferase-like protein</fullName>
    </recommendedName>
</protein>
<reference evidence="2 3" key="1">
    <citation type="submission" date="2016-09" db="EMBL/GenBank/DDBJ databases">
        <title>Rhizobium oryziradicis sp. nov., isolated from the root of rice.</title>
        <authorList>
            <person name="Zhao J."/>
            <person name="Zhang X."/>
        </authorList>
    </citation>
    <scope>NUCLEOTIDE SEQUENCE [LARGE SCALE GENOMIC DNA]</scope>
    <source>
        <strain evidence="2 3">14971</strain>
    </source>
</reference>
<dbReference type="STRING" id="887144.BJF91_11065"/>
<dbReference type="OrthoDB" id="8907997at2"/>
<reference evidence="1 4" key="2">
    <citation type="submission" date="2020-08" db="EMBL/GenBank/DDBJ databases">
        <title>Genomic Encyclopedia of Type Strains, Phase IV (KMG-IV): sequencing the most valuable type-strain genomes for metagenomic binning, comparative biology and taxonomic classification.</title>
        <authorList>
            <person name="Goeker M."/>
        </authorList>
    </citation>
    <scope>NUCLEOTIDE SEQUENCE [LARGE SCALE GENOMIC DNA]</scope>
    <source>
        <strain evidence="1 4">DSM 100021</strain>
    </source>
</reference>
<dbReference type="Proteomes" id="UP000544107">
    <property type="component" value="Unassembled WGS sequence"/>
</dbReference>
<dbReference type="EMBL" id="MKIN01000026">
    <property type="protein sequence ID" value="OLP47950.1"/>
    <property type="molecule type" value="Genomic_DNA"/>
</dbReference>
<evidence type="ECO:0000313" key="4">
    <source>
        <dbReference type="Proteomes" id="UP000544107"/>
    </source>
</evidence>
<sequence length="177" mass="20201">MHQLDEILAKATGQVEAHFFNLPIDGGGPIYRERVYCYELYHQLRILWPRRDETDFVLNGEVDKRGHPILHRLGLDMSIPDLLVHVPGYMGRNHAIIEVKAGGNAANNPRGIEKDFATLSVFQTEVGYERGLYLFYGYYPERLVRDIARRFENGPRIEVWLHSEPGQSVALVDVIGG</sequence>
<evidence type="ECO:0008006" key="5">
    <source>
        <dbReference type="Google" id="ProtNLM"/>
    </source>
</evidence>
<name>A0A1Q9A044_9HYPH</name>
<evidence type="ECO:0000313" key="3">
    <source>
        <dbReference type="Proteomes" id="UP000185598"/>
    </source>
</evidence>
<dbReference type="RefSeq" id="WP_075616515.1">
    <property type="nucleotide sequence ID" value="NZ_JACIED010000009.1"/>
</dbReference>
<evidence type="ECO:0000313" key="1">
    <source>
        <dbReference type="EMBL" id="MBB4010508.1"/>
    </source>
</evidence>
<comment type="caution">
    <text evidence="2">The sequence shown here is derived from an EMBL/GenBank/DDBJ whole genome shotgun (WGS) entry which is preliminary data.</text>
</comment>
<dbReference type="EMBL" id="JACIED010000009">
    <property type="protein sequence ID" value="MBB4010508.1"/>
    <property type="molecule type" value="Genomic_DNA"/>
</dbReference>
<proteinExistence type="predicted"/>
<dbReference type="AlphaFoldDB" id="A0A1Q9A044"/>
<accession>A0A1Q9A044</accession>
<gene>
    <name evidence="2" type="ORF">BJF91_11065</name>
    <name evidence="1" type="ORF">GGQ71_004809</name>
</gene>